<organism evidence="2 3">
    <name type="scientific">Nakamurella aerolata</name>
    <dbReference type="NCBI Taxonomy" id="1656892"/>
    <lineage>
        <taxon>Bacteria</taxon>
        <taxon>Bacillati</taxon>
        <taxon>Actinomycetota</taxon>
        <taxon>Actinomycetes</taxon>
        <taxon>Nakamurellales</taxon>
        <taxon>Nakamurellaceae</taxon>
        <taxon>Nakamurella</taxon>
    </lineage>
</organism>
<dbReference type="GO" id="GO:0016462">
    <property type="term" value="F:pyrophosphatase activity"/>
    <property type="evidence" value="ECO:0007669"/>
    <property type="project" value="TreeGrafter"/>
</dbReference>
<proteinExistence type="predicted"/>
<gene>
    <name evidence="2" type="ORF">HKD39_05930</name>
</gene>
<dbReference type="Proteomes" id="UP000562984">
    <property type="component" value="Unassembled WGS sequence"/>
</dbReference>
<dbReference type="InterPro" id="IPR050273">
    <property type="entry name" value="GppA/Ppx_hydrolase"/>
</dbReference>
<dbReference type="InterPro" id="IPR043129">
    <property type="entry name" value="ATPase_NBD"/>
</dbReference>
<comment type="caution">
    <text evidence="2">The sequence shown here is derived from an EMBL/GenBank/DDBJ whole genome shotgun (WGS) entry which is preliminary data.</text>
</comment>
<evidence type="ECO:0000313" key="3">
    <source>
        <dbReference type="Proteomes" id="UP000562984"/>
    </source>
</evidence>
<dbReference type="Gene3D" id="3.30.420.150">
    <property type="entry name" value="Exopolyphosphatase. Domain 2"/>
    <property type="match status" value="1"/>
</dbReference>
<dbReference type="EMBL" id="JABEND010000002">
    <property type="protein sequence ID" value="NNG35257.1"/>
    <property type="molecule type" value="Genomic_DNA"/>
</dbReference>
<evidence type="ECO:0000313" key="2">
    <source>
        <dbReference type="EMBL" id="NNG35257.1"/>
    </source>
</evidence>
<name>A0A849A5B8_9ACTN</name>
<dbReference type="Pfam" id="PF02541">
    <property type="entry name" value="Ppx-GppA"/>
    <property type="match status" value="1"/>
</dbReference>
<evidence type="ECO:0000259" key="1">
    <source>
        <dbReference type="Pfam" id="PF02541"/>
    </source>
</evidence>
<dbReference type="PANTHER" id="PTHR30005:SF13">
    <property type="entry name" value="EXOPOLYPHOSPHATASE 2"/>
    <property type="match status" value="1"/>
</dbReference>
<feature type="domain" description="Ppx/GppA phosphatase N-terminal" evidence="1">
    <location>
        <begin position="21"/>
        <end position="317"/>
    </location>
</feature>
<dbReference type="InterPro" id="IPR003695">
    <property type="entry name" value="Ppx_GppA_N"/>
</dbReference>
<dbReference type="Gene3D" id="3.30.420.40">
    <property type="match status" value="1"/>
</dbReference>
<sequence>MRVAGIDAGTNALRLLVADVARDADGTPTVVDEIHREQRIVRLGEGVDATGRLSTQALDRTWQVLADYVAVLRASGAVRVRMAATSALRDASNGADFLAMVSSTLGQLPEVLTGEQEARLGFYGTAAALPAQWGRLLVIDIGGGSTEWVVGPAGPAALAAPLQAVSTQIGAVRITERVLRSDPPTREERADAQRWIDAECTAALTALDLTGVEQVVAVAGTALTVGAAALGHALLDPYTLHLAEVRSDRIHSAARNLLTSTRAHRAALRYVLPGRVDVIGAGGLILSRALTAVEQRTGIRAVRLSNRDLLDGLVLSLATALP</sequence>
<protein>
    <submittedName>
        <fullName evidence="2">Exopolyphosphatase</fullName>
    </submittedName>
</protein>
<dbReference type="SUPFAM" id="SSF53067">
    <property type="entry name" value="Actin-like ATPase domain"/>
    <property type="match status" value="2"/>
</dbReference>
<accession>A0A849A5B8</accession>
<keyword evidence="3" id="KW-1185">Reference proteome</keyword>
<reference evidence="2 3" key="1">
    <citation type="submission" date="2020-05" db="EMBL/GenBank/DDBJ databases">
        <title>Nakamurella sp. DB0629 isolated from air conditioner.</title>
        <authorList>
            <person name="Kim D.H."/>
            <person name="Kim D.-U."/>
        </authorList>
    </citation>
    <scope>NUCLEOTIDE SEQUENCE [LARGE SCALE GENOMIC DNA]</scope>
    <source>
        <strain evidence="2 3">DB0629</strain>
    </source>
</reference>
<dbReference type="AlphaFoldDB" id="A0A849A5B8"/>
<dbReference type="PANTHER" id="PTHR30005">
    <property type="entry name" value="EXOPOLYPHOSPHATASE"/>
    <property type="match status" value="1"/>
</dbReference>